<reference evidence="12 13" key="1">
    <citation type="submission" date="2019-10" db="EMBL/GenBank/DDBJ databases">
        <title>Genome Sequences from Six Type Strain Members of the Archaeal Family Sulfolobaceae: Acidianus ambivalens, Acidianus infernus, Metallosphaera prunae, Stygiolobus azoricus, Sulfolobus metallicus, and Sulfurisphaera ohwakuensis.</title>
        <authorList>
            <person name="Counts J.A."/>
            <person name="Kelly R.M."/>
        </authorList>
    </citation>
    <scope>NUCLEOTIDE SEQUENCE [LARGE SCALE GENOMIC DNA]</scope>
    <source>
        <strain evidence="12 13">FC6</strain>
    </source>
</reference>
<dbReference type="RefSeq" id="WP_156007302.1">
    <property type="nucleotide sequence ID" value="NZ_CP045483.1"/>
</dbReference>
<dbReference type="GeneID" id="42799050"/>
<dbReference type="KEGG" id="sazo:D1868_08230"/>
<feature type="binding site" evidence="8">
    <location>
        <begin position="119"/>
        <end position="120"/>
    </location>
    <ligand>
        <name>NAD(+)</name>
        <dbReference type="ChEBI" id="CHEBI:57540"/>
    </ligand>
</feature>
<comment type="catalytic activity">
    <reaction evidence="8">
        <text>7-phospho-2-dehydro-3-deoxy-D-arabino-heptonate = 3-dehydroquinate + phosphate</text>
        <dbReference type="Rhea" id="RHEA:21968"/>
        <dbReference type="ChEBI" id="CHEBI:32364"/>
        <dbReference type="ChEBI" id="CHEBI:43474"/>
        <dbReference type="ChEBI" id="CHEBI:58394"/>
        <dbReference type="EC" id="4.2.3.4"/>
    </reaction>
</comment>
<evidence type="ECO:0000256" key="5">
    <source>
        <dbReference type="ARBA" id="ARBA00023027"/>
    </source>
</evidence>
<evidence type="ECO:0000259" key="10">
    <source>
        <dbReference type="Pfam" id="PF01761"/>
    </source>
</evidence>
<evidence type="ECO:0000256" key="1">
    <source>
        <dbReference type="ARBA" id="ARBA00001911"/>
    </source>
</evidence>
<dbReference type="InterPro" id="IPR056179">
    <property type="entry name" value="DHQS_C"/>
</dbReference>
<evidence type="ECO:0000256" key="2">
    <source>
        <dbReference type="ARBA" id="ARBA00022723"/>
    </source>
</evidence>
<dbReference type="InterPro" id="IPR030963">
    <property type="entry name" value="DHQ_synth_fam"/>
</dbReference>
<feature type="binding site" evidence="8">
    <location>
        <position position="238"/>
    </location>
    <ligand>
        <name>Zn(2+)</name>
        <dbReference type="ChEBI" id="CHEBI:29105"/>
    </ligand>
</feature>
<feature type="binding site" evidence="8">
    <location>
        <begin position="159"/>
        <end position="162"/>
    </location>
    <ligand>
        <name>NAD(+)</name>
        <dbReference type="ChEBI" id="CHEBI:57540"/>
    </ligand>
</feature>
<dbReference type="GO" id="GO:0005737">
    <property type="term" value="C:cytoplasm"/>
    <property type="evidence" value="ECO:0007669"/>
    <property type="project" value="UniProtKB-SubCell"/>
</dbReference>
<feature type="domain" description="3-dehydroquinate synthase N-terminal" evidence="10">
    <location>
        <begin position="58"/>
        <end position="169"/>
    </location>
</feature>
<keyword evidence="2 8" id="KW-0479">Metal-binding</keyword>
<dbReference type="AlphaFoldDB" id="A0A650CQ54"/>
<dbReference type="EC" id="4.2.3.4" evidence="8 9"/>
<dbReference type="PIRSF" id="PIRSF001455">
    <property type="entry name" value="DHQ_synth"/>
    <property type="match status" value="1"/>
</dbReference>
<evidence type="ECO:0000256" key="6">
    <source>
        <dbReference type="ARBA" id="ARBA00023239"/>
    </source>
</evidence>
<keyword evidence="8" id="KW-0057">Aromatic amino acid biosynthesis</keyword>
<evidence type="ECO:0000313" key="12">
    <source>
        <dbReference type="EMBL" id="QGR19971.1"/>
    </source>
</evidence>
<dbReference type="GO" id="GO:0008652">
    <property type="term" value="P:amino acid biosynthetic process"/>
    <property type="evidence" value="ECO:0007669"/>
    <property type="project" value="UniProtKB-KW"/>
</dbReference>
<evidence type="ECO:0000256" key="8">
    <source>
        <dbReference type="HAMAP-Rule" id="MF_00110"/>
    </source>
</evidence>
<dbReference type="Pfam" id="PF24621">
    <property type="entry name" value="DHQS_C"/>
    <property type="match status" value="1"/>
</dbReference>
<organism evidence="12 13">
    <name type="scientific">Stygiolobus azoricus</name>
    <dbReference type="NCBI Taxonomy" id="41675"/>
    <lineage>
        <taxon>Archaea</taxon>
        <taxon>Thermoproteota</taxon>
        <taxon>Thermoprotei</taxon>
        <taxon>Sulfolobales</taxon>
        <taxon>Sulfolobaceae</taxon>
        <taxon>Stygiolobus</taxon>
    </lineage>
</organism>
<evidence type="ECO:0000256" key="7">
    <source>
        <dbReference type="ARBA" id="ARBA00023285"/>
    </source>
</evidence>
<dbReference type="GO" id="GO:0003856">
    <property type="term" value="F:3-dehydroquinate synthase activity"/>
    <property type="evidence" value="ECO:0007669"/>
    <property type="project" value="UniProtKB-UniRule"/>
</dbReference>
<evidence type="ECO:0000256" key="4">
    <source>
        <dbReference type="ARBA" id="ARBA00022833"/>
    </source>
</evidence>
<name>A0A650CQ54_9CREN</name>
<keyword evidence="3 8" id="KW-0547">Nucleotide-binding</keyword>
<comment type="function">
    <text evidence="8">Catalyzes the conversion of 3-deoxy-D-arabino-heptulosonate 7-phosphate (DAHP) to dehydroquinate (DHQ).</text>
</comment>
<evidence type="ECO:0000256" key="3">
    <source>
        <dbReference type="ARBA" id="ARBA00022741"/>
    </source>
</evidence>
<gene>
    <name evidence="8" type="primary">aroB</name>
    <name evidence="12" type="ORF">D1868_08230</name>
</gene>
<keyword evidence="5 8" id="KW-0520">NAD</keyword>
<comment type="subcellular location">
    <subcellularLocation>
        <location evidence="8">Cytoplasm</location>
    </subcellularLocation>
</comment>
<sequence length="353" mass="39529">MIKISEDFCNTTTHVIIGKGSVSSLSEIIGDKKVALYYSRKLNVDKVKENLKNYYEFPMDDGEEVKDILYSLKLIRELFEKGFDRGDYVIAVGGGTVTDVVGFIASIYMRGLNLINIPTTLLGMVDAAIGGKTGVNFENVKNVLGTFYQPSFIISDIEFLETLPLEEIKKGMAEVIKYGLVLDKELYDYLAMHKDEIYSKEPEALETVVYKSALNKLAVVKEDERETKGIRIVLNFGHTIGHAIEAGSNFRIPHGYAISVGMVCEAKIAEEMGYAEEGVVEDTTWMLTHYELPITIDSLKENIDLRKAIEALTKDKKVRGGKVLMPFPTRIGNWKKVEVPLETLKGFAEQCLK</sequence>
<dbReference type="Gene3D" id="3.40.50.1970">
    <property type="match status" value="1"/>
</dbReference>
<evidence type="ECO:0000313" key="13">
    <source>
        <dbReference type="Proteomes" id="UP000423396"/>
    </source>
</evidence>
<dbReference type="GO" id="GO:0046872">
    <property type="term" value="F:metal ion binding"/>
    <property type="evidence" value="ECO:0007669"/>
    <property type="project" value="UniProtKB-KW"/>
</dbReference>
<evidence type="ECO:0000256" key="9">
    <source>
        <dbReference type="NCBIfam" id="TIGR01357"/>
    </source>
</evidence>
<feature type="binding site" evidence="8">
    <location>
        <position position="174"/>
    </location>
    <ligand>
        <name>Zn(2+)</name>
        <dbReference type="ChEBI" id="CHEBI:29105"/>
    </ligand>
</feature>
<feature type="binding site" evidence="8">
    <location>
        <begin position="61"/>
        <end position="66"/>
    </location>
    <ligand>
        <name>NAD(+)</name>
        <dbReference type="ChEBI" id="CHEBI:57540"/>
    </ligand>
</feature>
<keyword evidence="6 8" id="KW-0456">Lyase</keyword>
<feature type="binding site" evidence="8">
    <location>
        <position position="132"/>
    </location>
    <ligand>
        <name>NAD(+)</name>
        <dbReference type="ChEBI" id="CHEBI:57540"/>
    </ligand>
</feature>
<keyword evidence="13" id="KW-1185">Reference proteome</keyword>
<dbReference type="PANTHER" id="PTHR43622:SF1">
    <property type="entry name" value="3-DEHYDROQUINATE SYNTHASE"/>
    <property type="match status" value="1"/>
</dbReference>
<keyword evidence="8" id="KW-0028">Amino-acid biosynthesis</keyword>
<dbReference type="InterPro" id="IPR030960">
    <property type="entry name" value="DHQS/DOIS_N"/>
</dbReference>
<evidence type="ECO:0000259" key="11">
    <source>
        <dbReference type="Pfam" id="PF24621"/>
    </source>
</evidence>
<proteinExistence type="inferred from homology"/>
<dbReference type="NCBIfam" id="TIGR01357">
    <property type="entry name" value="aroB"/>
    <property type="match status" value="1"/>
</dbReference>
<feature type="domain" description="3-dehydroquinate synthase C-terminal" evidence="11">
    <location>
        <begin position="171"/>
        <end position="318"/>
    </location>
</feature>
<dbReference type="UniPathway" id="UPA00053">
    <property type="reaction ID" value="UER00085"/>
</dbReference>
<dbReference type="PANTHER" id="PTHR43622">
    <property type="entry name" value="3-DEHYDROQUINATE SYNTHASE"/>
    <property type="match status" value="1"/>
</dbReference>
<feature type="binding site" evidence="8">
    <location>
        <position position="254"/>
    </location>
    <ligand>
        <name>Zn(2+)</name>
        <dbReference type="ChEBI" id="CHEBI:29105"/>
    </ligand>
</feature>
<comment type="cofactor">
    <cofactor evidence="1 8">
        <name>NAD(+)</name>
        <dbReference type="ChEBI" id="CHEBI:57540"/>
    </cofactor>
</comment>
<dbReference type="EMBL" id="CP045483">
    <property type="protein sequence ID" value="QGR19971.1"/>
    <property type="molecule type" value="Genomic_DNA"/>
</dbReference>
<dbReference type="GO" id="GO:0009423">
    <property type="term" value="P:chorismate biosynthetic process"/>
    <property type="evidence" value="ECO:0007669"/>
    <property type="project" value="UniProtKB-UniRule"/>
</dbReference>
<dbReference type="SUPFAM" id="SSF56796">
    <property type="entry name" value="Dehydroquinate synthase-like"/>
    <property type="match status" value="1"/>
</dbReference>
<dbReference type="Proteomes" id="UP000423396">
    <property type="component" value="Chromosome"/>
</dbReference>
<accession>A0A650CQ54</accession>
<dbReference type="GO" id="GO:0009073">
    <property type="term" value="P:aromatic amino acid family biosynthetic process"/>
    <property type="evidence" value="ECO:0007669"/>
    <property type="project" value="UniProtKB-KW"/>
</dbReference>
<comment type="pathway">
    <text evidence="8">Metabolic intermediate biosynthesis; chorismate biosynthesis; chorismate from D-erythrose 4-phosphate and phosphoenolpyruvate: step 2/7.</text>
</comment>
<comment type="caution">
    <text evidence="8">Lacks conserved residue(s) required for the propagation of feature annotation.</text>
</comment>
<dbReference type="Pfam" id="PF01761">
    <property type="entry name" value="DHQ_synthase"/>
    <property type="match status" value="1"/>
</dbReference>
<keyword evidence="8" id="KW-0963">Cytoplasm</keyword>
<dbReference type="HAMAP" id="MF_00110">
    <property type="entry name" value="DHQ_synthase"/>
    <property type="match status" value="1"/>
</dbReference>
<comment type="similarity">
    <text evidence="8">Belongs to the sugar phosphate cyclases superfamily. Dehydroquinate synthase family.</text>
</comment>
<keyword evidence="4 8" id="KW-0862">Zinc</keyword>
<dbReference type="InterPro" id="IPR016037">
    <property type="entry name" value="DHQ_synth_AroB"/>
</dbReference>
<feature type="binding site" evidence="8">
    <location>
        <position position="141"/>
    </location>
    <ligand>
        <name>NAD(+)</name>
        <dbReference type="ChEBI" id="CHEBI:57540"/>
    </ligand>
</feature>
<dbReference type="OrthoDB" id="21407at2157"/>
<dbReference type="CDD" id="cd08195">
    <property type="entry name" value="DHQS"/>
    <property type="match status" value="1"/>
</dbReference>
<dbReference type="GO" id="GO:0000166">
    <property type="term" value="F:nucleotide binding"/>
    <property type="evidence" value="ECO:0007669"/>
    <property type="project" value="UniProtKB-KW"/>
</dbReference>
<keyword evidence="7 8" id="KW-0170">Cobalt</keyword>
<protein>
    <recommendedName>
        <fullName evidence="8 9">3-dehydroquinate synthase</fullName>
        <shortName evidence="8">DHQS</shortName>
        <ecNumber evidence="8 9">4.2.3.4</ecNumber>
    </recommendedName>
</protein>
<dbReference type="InterPro" id="IPR050071">
    <property type="entry name" value="Dehydroquinate_synthase"/>
</dbReference>
<dbReference type="Gene3D" id="1.20.1090.10">
    <property type="entry name" value="Dehydroquinate synthase-like - alpha domain"/>
    <property type="match status" value="1"/>
</dbReference>
<comment type="cofactor">
    <cofactor evidence="8">
        <name>Co(2+)</name>
        <dbReference type="ChEBI" id="CHEBI:48828"/>
    </cofactor>
    <cofactor evidence="8">
        <name>Zn(2+)</name>
        <dbReference type="ChEBI" id="CHEBI:29105"/>
    </cofactor>
    <text evidence="8">Binds 1 divalent metal cation per subunit. Can use either Co(2+) or Zn(2+).</text>
</comment>